<evidence type="ECO:0000313" key="1">
    <source>
        <dbReference type="EMBL" id="CAF4279838.1"/>
    </source>
</evidence>
<organism evidence="1 2">
    <name type="scientific">Rotaria sordida</name>
    <dbReference type="NCBI Taxonomy" id="392033"/>
    <lineage>
        <taxon>Eukaryota</taxon>
        <taxon>Metazoa</taxon>
        <taxon>Spiralia</taxon>
        <taxon>Gnathifera</taxon>
        <taxon>Rotifera</taxon>
        <taxon>Eurotatoria</taxon>
        <taxon>Bdelloidea</taxon>
        <taxon>Philodinida</taxon>
        <taxon>Philodinidae</taxon>
        <taxon>Rotaria</taxon>
    </lineage>
</organism>
<dbReference type="EMBL" id="CAJOBE010028053">
    <property type="protein sequence ID" value="CAF4279838.1"/>
    <property type="molecule type" value="Genomic_DNA"/>
</dbReference>
<dbReference type="AlphaFoldDB" id="A0A820GIK6"/>
<dbReference type="Proteomes" id="UP000663874">
    <property type="component" value="Unassembled WGS sequence"/>
</dbReference>
<gene>
    <name evidence="1" type="ORF">FNK824_LOCUS39852</name>
</gene>
<comment type="caution">
    <text evidence="1">The sequence shown here is derived from an EMBL/GenBank/DDBJ whole genome shotgun (WGS) entry which is preliminary data.</text>
</comment>
<accession>A0A820GIK6</accession>
<reference evidence="1" key="1">
    <citation type="submission" date="2021-02" db="EMBL/GenBank/DDBJ databases">
        <authorList>
            <person name="Nowell W R."/>
        </authorList>
    </citation>
    <scope>NUCLEOTIDE SEQUENCE</scope>
</reference>
<proteinExistence type="predicted"/>
<evidence type="ECO:0000313" key="2">
    <source>
        <dbReference type="Proteomes" id="UP000663874"/>
    </source>
</evidence>
<name>A0A820GIK6_9BILA</name>
<protein>
    <submittedName>
        <fullName evidence="1">Uncharacterized protein</fullName>
    </submittedName>
</protein>
<feature type="non-terminal residue" evidence="1">
    <location>
        <position position="1"/>
    </location>
</feature>
<sequence length="229" mass="26881">MDDLPNLKCFSLKCYRQINNYDEKILPLLHRMTYLEKLTLYLSIENRGRFIDNSHIQNEILLYMPRLHSLTFYISTYDDTDDLFRYVPNQDIQRIATNNGHQQCMANIIKYNSSRQAVCSIFSLPFVFNRLQNIGNIFPDTAFKYVTKLWVVDVMPFNHEFFIRISRSFPSLDKLHVTSSKLQLSCNMNAFLSDDSQSYLIAKYPHLTSPDVMNANVDCIEEFLNETKA</sequence>